<dbReference type="Pfam" id="PF02686">
    <property type="entry name" value="GatC"/>
    <property type="match status" value="1"/>
</dbReference>
<comment type="subunit">
    <text evidence="1">Heterotrimer of A, B and C subunits.</text>
</comment>
<dbReference type="PANTHER" id="PTHR15004">
    <property type="entry name" value="GLUTAMYL-TRNA(GLN) AMIDOTRANSFERASE SUBUNIT C, MITOCHONDRIAL"/>
    <property type="match status" value="1"/>
</dbReference>
<dbReference type="Proteomes" id="UP001156666">
    <property type="component" value="Unassembled WGS sequence"/>
</dbReference>
<sequence length="97" mass="11012">MEINDELINKLEHLSKLSLSEAEREIMKKDLGNILQMVDKIQEVDTSNVEPLMHVNEDVNVLREDVARNEITNEEALRNAPSSSAPYISVPKVIDIK</sequence>
<comment type="catalytic activity">
    <reaction evidence="1">
        <text>L-glutamyl-tRNA(Gln) + L-glutamine + ATP + H2O = L-glutaminyl-tRNA(Gln) + L-glutamate + ADP + phosphate + H(+)</text>
        <dbReference type="Rhea" id="RHEA:17521"/>
        <dbReference type="Rhea" id="RHEA-COMP:9681"/>
        <dbReference type="Rhea" id="RHEA-COMP:9684"/>
        <dbReference type="ChEBI" id="CHEBI:15377"/>
        <dbReference type="ChEBI" id="CHEBI:15378"/>
        <dbReference type="ChEBI" id="CHEBI:29985"/>
        <dbReference type="ChEBI" id="CHEBI:30616"/>
        <dbReference type="ChEBI" id="CHEBI:43474"/>
        <dbReference type="ChEBI" id="CHEBI:58359"/>
        <dbReference type="ChEBI" id="CHEBI:78520"/>
        <dbReference type="ChEBI" id="CHEBI:78521"/>
        <dbReference type="ChEBI" id="CHEBI:456216"/>
    </reaction>
</comment>
<dbReference type="InterPro" id="IPR036113">
    <property type="entry name" value="Asp/Glu-ADT_sf_sub_c"/>
</dbReference>
<dbReference type="GO" id="GO:0006450">
    <property type="term" value="P:regulation of translational fidelity"/>
    <property type="evidence" value="ECO:0007669"/>
    <property type="project" value="InterPro"/>
</dbReference>
<evidence type="ECO:0000313" key="2">
    <source>
        <dbReference type="EMBL" id="GLR16246.1"/>
    </source>
</evidence>
<comment type="function">
    <text evidence="1">Allows the formation of correctly charged Asn-tRNA(Asn) or Gln-tRNA(Gln) through the transamidation of misacylated Asp-tRNA(Asn) or Glu-tRNA(Gln) in organisms which lack either or both of asparaginyl-tRNA or glutaminyl-tRNA synthetases. The reaction takes place in the presence of glutamine and ATP through an activated phospho-Asp-tRNA(Asn) or phospho-Glu-tRNA(Gln).</text>
</comment>
<keyword evidence="1" id="KW-0436">Ligase</keyword>
<evidence type="ECO:0000313" key="3">
    <source>
        <dbReference type="Proteomes" id="UP001156666"/>
    </source>
</evidence>
<dbReference type="GO" id="GO:0006412">
    <property type="term" value="P:translation"/>
    <property type="evidence" value="ECO:0007669"/>
    <property type="project" value="UniProtKB-UniRule"/>
</dbReference>
<gene>
    <name evidence="1 2" type="primary">gatC</name>
    <name evidence="2" type="ORF">GCM10007940_08610</name>
</gene>
<keyword evidence="3" id="KW-1185">Reference proteome</keyword>
<dbReference type="EMBL" id="BSOH01000005">
    <property type="protein sequence ID" value="GLR16246.1"/>
    <property type="molecule type" value="Genomic_DNA"/>
</dbReference>
<dbReference type="GO" id="GO:0050567">
    <property type="term" value="F:glutaminyl-tRNA synthase (glutamine-hydrolyzing) activity"/>
    <property type="evidence" value="ECO:0007669"/>
    <property type="project" value="UniProtKB-UniRule"/>
</dbReference>
<organism evidence="2 3">
    <name type="scientific">Portibacter lacus</name>
    <dbReference type="NCBI Taxonomy" id="1099794"/>
    <lineage>
        <taxon>Bacteria</taxon>
        <taxon>Pseudomonadati</taxon>
        <taxon>Bacteroidota</taxon>
        <taxon>Saprospiria</taxon>
        <taxon>Saprospirales</taxon>
        <taxon>Haliscomenobacteraceae</taxon>
        <taxon>Portibacter</taxon>
    </lineage>
</organism>
<dbReference type="SUPFAM" id="SSF141000">
    <property type="entry name" value="Glu-tRNAGln amidotransferase C subunit"/>
    <property type="match status" value="1"/>
</dbReference>
<dbReference type="AlphaFoldDB" id="A0AA37SLA8"/>
<accession>A0AA37SLA8</accession>
<comment type="catalytic activity">
    <reaction evidence="1">
        <text>L-aspartyl-tRNA(Asn) + L-glutamine + ATP + H2O = L-asparaginyl-tRNA(Asn) + L-glutamate + ADP + phosphate + 2 H(+)</text>
        <dbReference type="Rhea" id="RHEA:14513"/>
        <dbReference type="Rhea" id="RHEA-COMP:9674"/>
        <dbReference type="Rhea" id="RHEA-COMP:9677"/>
        <dbReference type="ChEBI" id="CHEBI:15377"/>
        <dbReference type="ChEBI" id="CHEBI:15378"/>
        <dbReference type="ChEBI" id="CHEBI:29985"/>
        <dbReference type="ChEBI" id="CHEBI:30616"/>
        <dbReference type="ChEBI" id="CHEBI:43474"/>
        <dbReference type="ChEBI" id="CHEBI:58359"/>
        <dbReference type="ChEBI" id="CHEBI:78515"/>
        <dbReference type="ChEBI" id="CHEBI:78516"/>
        <dbReference type="ChEBI" id="CHEBI:456216"/>
    </reaction>
</comment>
<proteinExistence type="inferred from homology"/>
<dbReference type="Gene3D" id="1.10.20.60">
    <property type="entry name" value="Glu-tRNAGln amidotransferase C subunit, N-terminal domain"/>
    <property type="match status" value="1"/>
</dbReference>
<keyword evidence="1" id="KW-0547">Nucleotide-binding</keyword>
<dbReference type="EC" id="6.3.5.-" evidence="1"/>
<reference evidence="2" key="2">
    <citation type="submission" date="2023-01" db="EMBL/GenBank/DDBJ databases">
        <title>Draft genome sequence of Portibacter lacus strain NBRC 108769.</title>
        <authorList>
            <person name="Sun Q."/>
            <person name="Mori K."/>
        </authorList>
    </citation>
    <scope>NUCLEOTIDE SEQUENCE</scope>
    <source>
        <strain evidence="2">NBRC 108769</strain>
    </source>
</reference>
<reference evidence="2" key="1">
    <citation type="journal article" date="2014" name="Int. J. Syst. Evol. Microbiol.">
        <title>Complete genome sequence of Corynebacterium casei LMG S-19264T (=DSM 44701T), isolated from a smear-ripened cheese.</title>
        <authorList>
            <consortium name="US DOE Joint Genome Institute (JGI-PGF)"/>
            <person name="Walter F."/>
            <person name="Albersmeier A."/>
            <person name="Kalinowski J."/>
            <person name="Ruckert C."/>
        </authorList>
    </citation>
    <scope>NUCLEOTIDE SEQUENCE</scope>
    <source>
        <strain evidence="2">NBRC 108769</strain>
    </source>
</reference>
<comment type="caution">
    <text evidence="2">The sequence shown here is derived from an EMBL/GenBank/DDBJ whole genome shotgun (WGS) entry which is preliminary data.</text>
</comment>
<name>A0AA37SLA8_9BACT</name>
<keyword evidence="1" id="KW-0067">ATP-binding</keyword>
<dbReference type="RefSeq" id="WP_284283332.1">
    <property type="nucleotide sequence ID" value="NZ_BSOH01000005.1"/>
</dbReference>
<dbReference type="NCBIfam" id="TIGR00135">
    <property type="entry name" value="gatC"/>
    <property type="match status" value="1"/>
</dbReference>
<dbReference type="InterPro" id="IPR003837">
    <property type="entry name" value="GatC"/>
</dbReference>
<comment type="similarity">
    <text evidence="1">Belongs to the GatC family.</text>
</comment>
<dbReference type="PANTHER" id="PTHR15004:SF0">
    <property type="entry name" value="GLUTAMYL-TRNA(GLN) AMIDOTRANSFERASE SUBUNIT C, MITOCHONDRIAL"/>
    <property type="match status" value="1"/>
</dbReference>
<dbReference type="GO" id="GO:0005524">
    <property type="term" value="F:ATP binding"/>
    <property type="evidence" value="ECO:0007669"/>
    <property type="project" value="UniProtKB-KW"/>
</dbReference>
<dbReference type="GO" id="GO:0070681">
    <property type="term" value="P:glutaminyl-tRNAGln biosynthesis via transamidation"/>
    <property type="evidence" value="ECO:0007669"/>
    <property type="project" value="TreeGrafter"/>
</dbReference>
<keyword evidence="1" id="KW-0648">Protein biosynthesis</keyword>
<dbReference type="HAMAP" id="MF_00122">
    <property type="entry name" value="GatC"/>
    <property type="match status" value="1"/>
</dbReference>
<evidence type="ECO:0000256" key="1">
    <source>
        <dbReference type="HAMAP-Rule" id="MF_00122"/>
    </source>
</evidence>
<protein>
    <recommendedName>
        <fullName evidence="1">Aspartyl/glutamyl-tRNA(Asn/Gln) amidotransferase subunit C</fullName>
        <shortName evidence="1">Asp/Glu-ADT subunit C</shortName>
        <ecNumber evidence="1">6.3.5.-</ecNumber>
    </recommendedName>
</protein>